<evidence type="ECO:0000313" key="5">
    <source>
        <dbReference type="Proteomes" id="UP000076969"/>
    </source>
</evidence>
<evidence type="ECO:0000313" key="4">
    <source>
        <dbReference type="EMBL" id="ANF22249.1"/>
    </source>
</evidence>
<dbReference type="Proteomes" id="UP000076969">
    <property type="component" value="Chromosome"/>
</dbReference>
<reference evidence="5" key="1">
    <citation type="journal article" date="2016" name="Syst. Appl. Microbiol.">
        <title>Thermococcus piezophilus sp. nov., a novel hyperthermophilic and piezophilic archaeon with a broad pressure range for growth, isolated from a deepest hydrothermal vent at the Mid-Cayman Rise.</title>
        <authorList>
            <person name="Dalmasso C."/>
            <person name="Oger P."/>
            <person name="Selva G."/>
            <person name="Courtine D."/>
            <person name="L'Haridon S."/>
            <person name="Garlaschelli A."/>
            <person name="Roussel E."/>
            <person name="Miyazaki J."/>
            <person name="Reveillaud J."/>
            <person name="Jebbar M."/>
            <person name="Takai K."/>
            <person name="Maignien L."/>
            <person name="Alain K."/>
        </authorList>
    </citation>
    <scope>NUCLEOTIDE SEQUENCE [LARGE SCALE GENOMIC DNA]</scope>
    <source>
        <strain evidence="5">CDGS</strain>
    </source>
</reference>
<dbReference type="InterPro" id="IPR050764">
    <property type="entry name" value="CbbQ/NirQ/NorQ/GpvN"/>
</dbReference>
<dbReference type="PANTHER" id="PTHR42759:SF1">
    <property type="entry name" value="MAGNESIUM-CHELATASE SUBUNIT CHLD"/>
    <property type="match status" value="1"/>
</dbReference>
<dbReference type="GO" id="GO:0016887">
    <property type="term" value="F:ATP hydrolysis activity"/>
    <property type="evidence" value="ECO:0007669"/>
    <property type="project" value="InterPro"/>
</dbReference>
<dbReference type="InterPro" id="IPR041628">
    <property type="entry name" value="ChlI/MoxR_AAA_lid"/>
</dbReference>
<feature type="domain" description="AAA+ ATPase" evidence="3">
    <location>
        <begin position="30"/>
        <end position="172"/>
    </location>
</feature>
<keyword evidence="5" id="KW-1185">Reference proteome</keyword>
<dbReference type="STRING" id="1712654.A7C91_02925"/>
<dbReference type="Gene3D" id="1.10.8.80">
    <property type="entry name" value="Magnesium chelatase subunit I, C-Terminal domain"/>
    <property type="match status" value="1"/>
</dbReference>
<dbReference type="InterPro" id="IPR003593">
    <property type="entry name" value="AAA+_ATPase"/>
</dbReference>
<dbReference type="SUPFAM" id="SSF52540">
    <property type="entry name" value="P-loop containing nucleoside triphosphate hydrolases"/>
    <property type="match status" value="1"/>
</dbReference>
<evidence type="ECO:0000256" key="2">
    <source>
        <dbReference type="ARBA" id="ARBA00022840"/>
    </source>
</evidence>
<gene>
    <name evidence="4" type="ORF">A7C91_02925</name>
</gene>
<protein>
    <submittedName>
        <fullName evidence="4">Magnesium chelatase</fullName>
    </submittedName>
</protein>
<dbReference type="AlphaFoldDB" id="A0A172WFY5"/>
<name>A0A172WFY5_9EURY</name>
<dbReference type="RefSeq" id="WP_068664761.1">
    <property type="nucleotide sequence ID" value="NZ_CP015520.1"/>
</dbReference>
<organism evidence="4 5">
    <name type="scientific">Thermococcus piezophilus</name>
    <dbReference type="NCBI Taxonomy" id="1712654"/>
    <lineage>
        <taxon>Archaea</taxon>
        <taxon>Methanobacteriati</taxon>
        <taxon>Methanobacteriota</taxon>
        <taxon>Thermococci</taxon>
        <taxon>Thermococcales</taxon>
        <taxon>Thermococcaceae</taxon>
        <taxon>Thermococcus</taxon>
    </lineage>
</organism>
<dbReference type="Gene3D" id="3.40.50.300">
    <property type="entry name" value="P-loop containing nucleotide triphosphate hydrolases"/>
    <property type="match status" value="1"/>
</dbReference>
<dbReference type="InterPro" id="IPR011703">
    <property type="entry name" value="ATPase_AAA-3"/>
</dbReference>
<dbReference type="GeneID" id="28495113"/>
<accession>A0A172WFY5</accession>
<dbReference type="PANTHER" id="PTHR42759">
    <property type="entry name" value="MOXR FAMILY PROTEIN"/>
    <property type="match status" value="1"/>
</dbReference>
<dbReference type="PIRSF" id="PIRSF002849">
    <property type="entry name" value="AAA_ATPase_chaperone_MoxR_prd"/>
    <property type="match status" value="1"/>
</dbReference>
<proteinExistence type="predicted"/>
<sequence>MILKKIKAEIGKAIVGMDDVIELMTIAIISNGHVLLEGVPGIAKTTLSKNFAQTIGLKFSRIQMTPDILPADIIGHTFYDMRTGEFKIRKGPIFANVVLVDEINRASPKTQSALLEAMEERQVTIEGLPLKLPEPFIVLATMNPVEMEGVYELPTAQIDRFMMKIDLTYLPEESEKAMLRMKSLGQFSEANQVVLGSELARARREAMRVHVSEAAIDYIYAIVKETRLDERVILGASPRAGEHLLYTAKVKAYLEGRSYVIPDDVKWLAIPVISHRIIVKPEYEVDGIDGKTIVREVLERVEVPME</sequence>
<dbReference type="CDD" id="cd00009">
    <property type="entry name" value="AAA"/>
    <property type="match status" value="1"/>
</dbReference>
<evidence type="ECO:0000259" key="3">
    <source>
        <dbReference type="SMART" id="SM00382"/>
    </source>
</evidence>
<dbReference type="Pfam" id="PF07726">
    <property type="entry name" value="AAA_3"/>
    <property type="match status" value="1"/>
</dbReference>
<keyword evidence="1" id="KW-0547">Nucleotide-binding</keyword>
<dbReference type="OrthoDB" id="24581at2157"/>
<dbReference type="GO" id="GO:0005524">
    <property type="term" value="F:ATP binding"/>
    <property type="evidence" value="ECO:0007669"/>
    <property type="project" value="UniProtKB-KW"/>
</dbReference>
<dbReference type="Pfam" id="PF17863">
    <property type="entry name" value="AAA_lid_2"/>
    <property type="match status" value="1"/>
</dbReference>
<keyword evidence="2" id="KW-0067">ATP-binding</keyword>
<dbReference type="EMBL" id="CP015520">
    <property type="protein sequence ID" value="ANF22249.1"/>
    <property type="molecule type" value="Genomic_DNA"/>
</dbReference>
<dbReference type="KEGG" id="tpie:A7C91_02925"/>
<dbReference type="InterPro" id="IPR027417">
    <property type="entry name" value="P-loop_NTPase"/>
</dbReference>
<dbReference type="FunFam" id="3.40.50.300:FF:000640">
    <property type="entry name" value="MoxR family ATPase"/>
    <property type="match status" value="1"/>
</dbReference>
<dbReference type="SMART" id="SM00382">
    <property type="entry name" value="AAA"/>
    <property type="match status" value="1"/>
</dbReference>
<evidence type="ECO:0000256" key="1">
    <source>
        <dbReference type="ARBA" id="ARBA00022741"/>
    </source>
</evidence>